<comment type="caution">
    <text evidence="2">The sequence shown here is derived from an EMBL/GenBank/DDBJ whole genome shotgun (WGS) entry which is preliminary data.</text>
</comment>
<dbReference type="RefSeq" id="WP_118153097.1">
    <property type="nucleotide sequence ID" value="NZ_QWEY01000007.1"/>
</dbReference>
<dbReference type="InterPro" id="IPR006158">
    <property type="entry name" value="Cobalamin-bd"/>
</dbReference>
<dbReference type="Gene3D" id="3.40.50.280">
    <property type="entry name" value="Cobalamin-binding domain"/>
    <property type="match status" value="1"/>
</dbReference>
<evidence type="ECO:0000259" key="1">
    <source>
        <dbReference type="PROSITE" id="PS51332"/>
    </source>
</evidence>
<accession>A0A411Z0V3</accession>
<keyword evidence="3" id="KW-1185">Reference proteome</keyword>
<protein>
    <recommendedName>
        <fullName evidence="1">B12-binding domain-containing protein</fullName>
    </recommendedName>
</protein>
<dbReference type="OrthoDB" id="5498228at2"/>
<feature type="domain" description="B12-binding" evidence="1">
    <location>
        <begin position="142"/>
        <end position="272"/>
    </location>
</feature>
<name>A0A411Z0V3_9RHOB</name>
<dbReference type="GO" id="GO:0046872">
    <property type="term" value="F:metal ion binding"/>
    <property type="evidence" value="ECO:0007669"/>
    <property type="project" value="InterPro"/>
</dbReference>
<dbReference type="Proteomes" id="UP000284547">
    <property type="component" value="Unassembled WGS sequence"/>
</dbReference>
<proteinExistence type="predicted"/>
<dbReference type="PROSITE" id="PS51332">
    <property type="entry name" value="B12_BINDING"/>
    <property type="match status" value="1"/>
</dbReference>
<evidence type="ECO:0000313" key="3">
    <source>
        <dbReference type="Proteomes" id="UP000284547"/>
    </source>
</evidence>
<evidence type="ECO:0000313" key="2">
    <source>
        <dbReference type="EMBL" id="RGP36686.1"/>
    </source>
</evidence>
<gene>
    <name evidence="2" type="ORF">D1012_13585</name>
</gene>
<dbReference type="GO" id="GO:0031419">
    <property type="term" value="F:cobalamin binding"/>
    <property type="evidence" value="ECO:0007669"/>
    <property type="project" value="InterPro"/>
</dbReference>
<dbReference type="EMBL" id="QWEY01000007">
    <property type="protein sequence ID" value="RGP36686.1"/>
    <property type="molecule type" value="Genomic_DNA"/>
</dbReference>
<dbReference type="InterPro" id="IPR036724">
    <property type="entry name" value="Cobalamin-bd_sf"/>
</dbReference>
<dbReference type="AlphaFoldDB" id="A0A411Z0V3"/>
<sequence length="273" mass="29697">MATRFPAFSAAADWDLSDDGTRAPSSDAIVHSFAAEVILRVAAQARRDRTEATAPKIALLSEALLCSDDAAAPDFVRDARLAGMPADTLYYGLVAGAVQQVGNVWARDHVELPAMLRTSHRVWRIMNELRDVFVRISDRKPGQHAVFAPCPQECHMIGLTMTADDLRRRGWEIEVVSSDTHDGLIQDIERRAPISVALGATSTRMTLPLARLVVGLRAHIPGVWVMIGGAITTQEPDLLSMTGADAVANSADEAETLMLAHMADLVERRANRI</sequence>
<reference evidence="2 3" key="1">
    <citation type="submission" date="2018-08" db="EMBL/GenBank/DDBJ databases">
        <title>Flavobacterium tibetense sp. nov., isolated from a wetland YonghuCo on Tibetan Plateau.</title>
        <authorList>
            <person name="Phurbu D."/>
            <person name="Lu H."/>
            <person name="Xing P."/>
        </authorList>
    </citation>
    <scope>NUCLEOTIDE SEQUENCE [LARGE SCALE GENOMIC DNA]</scope>
    <source>
        <strain evidence="2 3">DJC</strain>
    </source>
</reference>
<dbReference type="Pfam" id="PF02310">
    <property type="entry name" value="B12-binding"/>
    <property type="match status" value="1"/>
</dbReference>
<dbReference type="SUPFAM" id="SSF52242">
    <property type="entry name" value="Cobalamin (vitamin B12)-binding domain"/>
    <property type="match status" value="1"/>
</dbReference>
<organism evidence="2 3">
    <name type="scientific">Pseudotabrizicola alkalilacus</name>
    <dbReference type="NCBI Taxonomy" id="2305252"/>
    <lineage>
        <taxon>Bacteria</taxon>
        <taxon>Pseudomonadati</taxon>
        <taxon>Pseudomonadota</taxon>
        <taxon>Alphaproteobacteria</taxon>
        <taxon>Rhodobacterales</taxon>
        <taxon>Paracoccaceae</taxon>
        <taxon>Pseudotabrizicola</taxon>
    </lineage>
</organism>